<dbReference type="InterPro" id="IPR011050">
    <property type="entry name" value="Pectin_lyase_fold/virulence"/>
</dbReference>
<dbReference type="InterPro" id="IPR000070">
    <property type="entry name" value="Pectinesterase_cat"/>
</dbReference>
<dbReference type="STRING" id="84029.CROST_16130"/>
<protein>
    <submittedName>
        <fullName evidence="4">Uncharacterized protein</fullName>
    </submittedName>
</protein>
<dbReference type="Pfam" id="PF01095">
    <property type="entry name" value="Pectinesterase"/>
    <property type="match status" value="1"/>
</dbReference>
<evidence type="ECO:0000313" key="5">
    <source>
        <dbReference type="Proteomes" id="UP000190951"/>
    </source>
</evidence>
<gene>
    <name evidence="4" type="ORF">CROST_008960</name>
</gene>
<keyword evidence="3" id="KW-0063">Aspartyl esterase</keyword>
<proteinExistence type="inferred from homology"/>
<sequence length="409" mass="44680">MIKISKKTIGKLLVLTMALTAGLGSTTIGKIASAATTTDLYVGDSSKQKNYSTVKAAVDAAAKINPKSESQRVTIHIAPGVYRAQLKIVTPYITLLNSNPSKQVKITWYYGFGYDYYSVGSDGFYNQSSATAKNTKNNVSSGKWGGSVYLTSNAKEFKAENIVFENSFNKYVTKEEVEDGVTPSRNFPQSISKTLTQRTLSTNVTSKVETERAAAMIIEADNAEFYKCKFIGSQDTLYTGSNGSNNSYFKNCTMEGNTDYIFGDGNAVFDNNTLNFCGYSDQATGGYITAARDTATYGYLFRNCTITANSSNRQTAGYFGRPWGAGARVTFLNTKLQNSTIINPDGWASMSTNAAENAHFAEYKTTYNNAEVGISTSLRKRFVLSSSNAAKIDATKYFGGWTPKYYTTK</sequence>
<keyword evidence="5" id="KW-1185">Reference proteome</keyword>
<dbReference type="PANTHER" id="PTHR31321:SF57">
    <property type="entry name" value="PECTINESTERASE 53-RELATED"/>
    <property type="match status" value="1"/>
</dbReference>
<dbReference type="GO" id="GO:0009279">
    <property type="term" value="C:cell outer membrane"/>
    <property type="evidence" value="ECO:0007669"/>
    <property type="project" value="TreeGrafter"/>
</dbReference>
<evidence type="ECO:0000313" key="4">
    <source>
        <dbReference type="EMBL" id="URZ10188.1"/>
    </source>
</evidence>
<reference evidence="4 5" key="1">
    <citation type="submission" date="2022-04" db="EMBL/GenBank/DDBJ databases">
        <title>Genome sequence of C. roseum typestrain.</title>
        <authorList>
            <person name="Poehlein A."/>
            <person name="Schoch T."/>
            <person name="Duerre P."/>
            <person name="Daniel R."/>
        </authorList>
    </citation>
    <scope>NUCLEOTIDE SEQUENCE [LARGE SCALE GENOMIC DNA]</scope>
    <source>
        <strain evidence="4 5">DSM 7320</strain>
    </source>
</reference>
<evidence type="ECO:0000256" key="1">
    <source>
        <dbReference type="ARBA" id="ARBA00008891"/>
    </source>
</evidence>
<dbReference type="SUPFAM" id="SSF51126">
    <property type="entry name" value="Pectin lyase-like"/>
    <property type="match status" value="1"/>
</dbReference>
<dbReference type="KEGG" id="crw:CROST_008960"/>
<dbReference type="GO" id="GO:0030599">
    <property type="term" value="F:pectinesterase activity"/>
    <property type="evidence" value="ECO:0007669"/>
    <property type="project" value="InterPro"/>
</dbReference>
<dbReference type="AlphaFoldDB" id="A0A1S8LFL2"/>
<dbReference type="Proteomes" id="UP000190951">
    <property type="component" value="Chromosome"/>
</dbReference>
<name>A0A1S8LFL2_9CLOT</name>
<organism evidence="4 5">
    <name type="scientific">Clostridium felsineum</name>
    <dbReference type="NCBI Taxonomy" id="36839"/>
    <lineage>
        <taxon>Bacteria</taxon>
        <taxon>Bacillati</taxon>
        <taxon>Bacillota</taxon>
        <taxon>Clostridia</taxon>
        <taxon>Eubacteriales</taxon>
        <taxon>Clostridiaceae</taxon>
        <taxon>Clostridium</taxon>
    </lineage>
</organism>
<dbReference type="PANTHER" id="PTHR31321">
    <property type="entry name" value="ACYL-COA THIOESTER HYDROLASE YBHC-RELATED"/>
    <property type="match status" value="1"/>
</dbReference>
<evidence type="ECO:0000256" key="3">
    <source>
        <dbReference type="ARBA" id="ARBA00023085"/>
    </source>
</evidence>
<dbReference type="EMBL" id="CP096983">
    <property type="protein sequence ID" value="URZ10188.1"/>
    <property type="molecule type" value="Genomic_DNA"/>
</dbReference>
<evidence type="ECO:0000256" key="2">
    <source>
        <dbReference type="ARBA" id="ARBA00022801"/>
    </source>
</evidence>
<dbReference type="GO" id="GO:0042545">
    <property type="term" value="P:cell wall modification"/>
    <property type="evidence" value="ECO:0007669"/>
    <property type="project" value="InterPro"/>
</dbReference>
<dbReference type="InterPro" id="IPR012334">
    <property type="entry name" value="Pectin_lyas_fold"/>
</dbReference>
<accession>A0A1S8LFL2</accession>
<dbReference type="RefSeq" id="WP_077836091.1">
    <property type="nucleotide sequence ID" value="NZ_CP096983.1"/>
</dbReference>
<keyword evidence="2" id="KW-0378">Hydrolase</keyword>
<dbReference type="Gene3D" id="2.160.20.10">
    <property type="entry name" value="Single-stranded right-handed beta-helix, Pectin lyase-like"/>
    <property type="match status" value="1"/>
</dbReference>
<comment type="similarity">
    <text evidence="1">Belongs to the pectinesterase family.</text>
</comment>